<dbReference type="Gene3D" id="3.40.1260.10">
    <property type="entry name" value="DsrEFH-like"/>
    <property type="match status" value="1"/>
</dbReference>
<dbReference type="SUPFAM" id="SSF75169">
    <property type="entry name" value="DsrEFH-like"/>
    <property type="match status" value="1"/>
</dbReference>
<dbReference type="Pfam" id="PF04077">
    <property type="entry name" value="DsrH"/>
    <property type="match status" value="1"/>
</dbReference>
<dbReference type="EMBL" id="JAGQDE010000018">
    <property type="protein sequence ID" value="MBQ0960855.1"/>
    <property type="molecule type" value="Genomic_DNA"/>
</dbReference>
<evidence type="ECO:0000313" key="1">
    <source>
        <dbReference type="EMBL" id="MBQ0960855.1"/>
    </source>
</evidence>
<protein>
    <submittedName>
        <fullName evidence="1">Sulfurtransferase complex subunit TusB</fullName>
    </submittedName>
</protein>
<reference evidence="1" key="1">
    <citation type="submission" date="2021-04" db="EMBL/GenBank/DDBJ databases">
        <title>The genome sequence of Ideonella sp. 4Y11.</title>
        <authorList>
            <person name="Liu Y."/>
        </authorList>
    </citation>
    <scope>NUCLEOTIDE SEQUENCE</scope>
    <source>
        <strain evidence="1">4Y11</strain>
    </source>
</reference>
<comment type="caution">
    <text evidence="1">The sequence shown here is derived from an EMBL/GenBank/DDBJ whole genome shotgun (WGS) entry which is preliminary data.</text>
</comment>
<gene>
    <name evidence="1" type="primary">tusB</name>
    <name evidence="1" type="ORF">KAK06_18010</name>
</gene>
<accession>A0A941BRU6</accession>
<dbReference type="AlphaFoldDB" id="A0A941BRU6"/>
<name>A0A941BRU6_9BURK</name>
<dbReference type="PANTHER" id="PTHR37526:SF1">
    <property type="entry name" value="PROTEIN TUSB"/>
    <property type="match status" value="1"/>
</dbReference>
<organism evidence="1 2">
    <name type="scientific">Ideonella aquatica</name>
    <dbReference type="NCBI Taxonomy" id="2824119"/>
    <lineage>
        <taxon>Bacteria</taxon>
        <taxon>Pseudomonadati</taxon>
        <taxon>Pseudomonadota</taxon>
        <taxon>Betaproteobacteria</taxon>
        <taxon>Burkholderiales</taxon>
        <taxon>Sphaerotilaceae</taxon>
        <taxon>Ideonella</taxon>
    </lineage>
</organism>
<dbReference type="GO" id="GO:1990228">
    <property type="term" value="C:sulfurtransferase complex"/>
    <property type="evidence" value="ECO:0007669"/>
    <property type="project" value="TreeGrafter"/>
</dbReference>
<dbReference type="NCBIfam" id="TIGR03011">
    <property type="entry name" value="sulf_tusB_dsrH"/>
    <property type="match status" value="1"/>
</dbReference>
<dbReference type="InterPro" id="IPR007215">
    <property type="entry name" value="Sulphur_relay_TusB/DsrH"/>
</dbReference>
<dbReference type="PANTHER" id="PTHR37526">
    <property type="entry name" value="PROTEIN TUSB"/>
    <property type="match status" value="1"/>
</dbReference>
<dbReference type="Proteomes" id="UP000678374">
    <property type="component" value="Unassembled WGS sequence"/>
</dbReference>
<dbReference type="RefSeq" id="WP_210803522.1">
    <property type="nucleotide sequence ID" value="NZ_JAGQDE010000018.1"/>
</dbReference>
<evidence type="ECO:0000313" key="2">
    <source>
        <dbReference type="Proteomes" id="UP000678374"/>
    </source>
</evidence>
<keyword evidence="2" id="KW-1185">Reference proteome</keyword>
<proteinExistence type="predicted"/>
<dbReference type="GO" id="GO:0002143">
    <property type="term" value="P:tRNA wobble position uridine thiolation"/>
    <property type="evidence" value="ECO:0007669"/>
    <property type="project" value="InterPro"/>
</dbReference>
<dbReference type="PROSITE" id="PS51257">
    <property type="entry name" value="PROKAR_LIPOPROTEIN"/>
    <property type="match status" value="1"/>
</dbReference>
<dbReference type="InterPro" id="IPR027396">
    <property type="entry name" value="DsrEFH-like"/>
</dbReference>
<sequence length="99" mass="9899">MLHIVNKSPAQGSGLASCLRLVRPGQTVLLIEDAVLAATRGNAAASGVAAVQGAVKIVALAPDLAARGAGSQLAEGIATVDYAGFVALVAEHPTNQSWL</sequence>